<keyword evidence="5 6" id="KW-0472">Membrane</keyword>
<keyword evidence="4 6" id="KW-1133">Transmembrane helix</keyword>
<evidence type="ECO:0000256" key="3">
    <source>
        <dbReference type="ARBA" id="ARBA00022692"/>
    </source>
</evidence>
<feature type="transmembrane region" description="Helical" evidence="6">
    <location>
        <begin position="747"/>
        <end position="770"/>
    </location>
</feature>
<name>A0A316A0J2_9FIRM</name>
<feature type="domain" description="ABC3 transporter permease C-terminal" evidence="7">
    <location>
        <begin position="663"/>
        <end position="778"/>
    </location>
</feature>
<evidence type="ECO:0000256" key="2">
    <source>
        <dbReference type="ARBA" id="ARBA00022475"/>
    </source>
</evidence>
<dbReference type="GO" id="GO:0005886">
    <property type="term" value="C:plasma membrane"/>
    <property type="evidence" value="ECO:0007669"/>
    <property type="project" value="UniProtKB-SubCell"/>
</dbReference>
<keyword evidence="3 6" id="KW-0812">Transmembrane</keyword>
<protein>
    <submittedName>
        <fullName evidence="8">Putative ABC transport system permease protein</fullName>
    </submittedName>
</protein>
<evidence type="ECO:0000256" key="5">
    <source>
        <dbReference type="ARBA" id="ARBA00023136"/>
    </source>
</evidence>
<comment type="subcellular location">
    <subcellularLocation>
        <location evidence="1">Cell membrane</location>
        <topology evidence="1">Multi-pass membrane protein</topology>
    </subcellularLocation>
</comment>
<proteinExistence type="predicted"/>
<dbReference type="Pfam" id="PF02687">
    <property type="entry name" value="FtsX"/>
    <property type="match status" value="2"/>
</dbReference>
<evidence type="ECO:0000256" key="4">
    <source>
        <dbReference type="ARBA" id="ARBA00022989"/>
    </source>
</evidence>
<reference evidence="9" key="1">
    <citation type="submission" date="2017-07" db="EMBL/GenBank/DDBJ databases">
        <authorList>
            <person name="Varghese N."/>
            <person name="Submissions S."/>
        </authorList>
    </citation>
    <scope>NUCLEOTIDE SEQUENCE [LARGE SCALE GENOMIC DNA]</scope>
    <source>
        <strain evidence="9">NLAE-zl-C134</strain>
    </source>
</reference>
<dbReference type="Proteomes" id="UP000254051">
    <property type="component" value="Unassembled WGS sequence"/>
</dbReference>
<evidence type="ECO:0000313" key="9">
    <source>
        <dbReference type="Proteomes" id="UP000254051"/>
    </source>
</evidence>
<dbReference type="EMBL" id="UHJJ01000003">
    <property type="protein sequence ID" value="SUQ13627.1"/>
    <property type="molecule type" value="Genomic_DNA"/>
</dbReference>
<gene>
    <name evidence="8" type="ORF">SAMN05216529_103360</name>
</gene>
<evidence type="ECO:0000313" key="8">
    <source>
        <dbReference type="EMBL" id="SUQ13627.1"/>
    </source>
</evidence>
<dbReference type="InterPro" id="IPR003838">
    <property type="entry name" value="ABC3_permease_C"/>
</dbReference>
<dbReference type="PANTHER" id="PTHR30287">
    <property type="entry name" value="MEMBRANE COMPONENT OF PREDICTED ABC SUPERFAMILY METABOLITE UPTAKE TRANSPORTER"/>
    <property type="match status" value="1"/>
</dbReference>
<dbReference type="PANTHER" id="PTHR30287:SF2">
    <property type="entry name" value="BLL1001 PROTEIN"/>
    <property type="match status" value="1"/>
</dbReference>
<keyword evidence="9" id="KW-1185">Reference proteome</keyword>
<keyword evidence="2" id="KW-1003">Cell membrane</keyword>
<evidence type="ECO:0000256" key="6">
    <source>
        <dbReference type="SAM" id="Phobius"/>
    </source>
</evidence>
<feature type="transmembrane region" description="Helical" evidence="6">
    <location>
        <begin position="261"/>
        <end position="290"/>
    </location>
</feature>
<accession>A0A316A0J2</accession>
<feature type="transmembrane region" description="Helical" evidence="6">
    <location>
        <begin position="355"/>
        <end position="374"/>
    </location>
</feature>
<feature type="domain" description="ABC3 transporter permease C-terminal" evidence="7">
    <location>
        <begin position="267"/>
        <end position="385"/>
    </location>
</feature>
<dbReference type="RefSeq" id="WP_181392765.1">
    <property type="nucleotide sequence ID" value="NZ_QGDS01000003.1"/>
</dbReference>
<dbReference type="AlphaFoldDB" id="A0A316A0J2"/>
<organism evidence="8 9">
    <name type="scientific">Faecalicatena contorta</name>
    <dbReference type="NCBI Taxonomy" id="39482"/>
    <lineage>
        <taxon>Bacteria</taxon>
        <taxon>Bacillati</taxon>
        <taxon>Bacillota</taxon>
        <taxon>Clostridia</taxon>
        <taxon>Lachnospirales</taxon>
        <taxon>Lachnospiraceae</taxon>
        <taxon>Faecalicatena</taxon>
    </lineage>
</organism>
<feature type="transmembrane region" description="Helical" evidence="6">
    <location>
        <begin position="707"/>
        <end position="727"/>
    </location>
</feature>
<feature type="transmembrane region" description="Helical" evidence="6">
    <location>
        <begin position="430"/>
        <end position="452"/>
    </location>
</feature>
<feature type="transmembrane region" description="Helical" evidence="6">
    <location>
        <begin position="654"/>
        <end position="677"/>
    </location>
</feature>
<dbReference type="InterPro" id="IPR038766">
    <property type="entry name" value="Membrane_comp_ABC_pdt"/>
</dbReference>
<sequence length="785" mass="86695">MKLCLIVKNNIKSSRASSIVLVLLVVLSTLLMYTGITVKSQMEGFVDAKNEELSGADCTLLAGQPSMEKVLPILEQNKDISQYEIHDSIQYTSPKIRNQMREEKESNLMAIISNAEDTYNISRLSVIEEVSPIPDNGIIVPYILKVSNHYQTGDEMEIIVENQKYTFVVAGFYENVIFSSPSNLSMYQFFVYDSVFEKMRAEAGDASRQNLIHLNLNGIEGGEFEQSFMHEFRSGGSDANEYLVLFPYDTLKQGVTMFPQILMVVLIAFSLILLLIALVVIQFSVTVYLEKNIKNIGALEAVGYTAGQIKCAVLLEFLLLTAIGTLAGLILAAAVSAPVGNMISASIGLRWTGSISGLAILASILVNLLLIITVTNITAGRLKKITPLTALRDGIETHNFKKNYLPLEKVGLPLNLSIGMKGLLYNGKQNAVMTVIISLLTFACVYAIGMYYNFVINDTAMLNLVGIPTAELQMWVDAKDYGRVMDRIGKKEEVHKLLDYNAEEMLLKSDEKEVQVRIEVTKDFSKLDTDTLMSGRQAQYDNEIVISNRTMEELELKLGDSVTVSSFGEEAQYLIVGVKQHINHLGRGASLTEEGVKRLNADYKIPMSLIYLTEGTDVDTFIKELNREFSGVDTQIVNVGETLSAVMESFHGSIFAICVLCGGITVVTVVLILLLLIKVKLLKEQKQYGIYKALGYTSSQLIMQVGYSYLPVILLGSLLGLAAGILMSNPFTQMLLAGNGIRKVSLIIPYQYAILVPAGVILVSAVTIWLTSLKIQRIVPIRLFD</sequence>
<evidence type="ECO:0000259" key="7">
    <source>
        <dbReference type="Pfam" id="PF02687"/>
    </source>
</evidence>
<evidence type="ECO:0000256" key="1">
    <source>
        <dbReference type="ARBA" id="ARBA00004651"/>
    </source>
</evidence>
<feature type="transmembrane region" description="Helical" evidence="6">
    <location>
        <begin position="311"/>
        <end position="335"/>
    </location>
</feature>